<dbReference type="RefSeq" id="WP_146941708.1">
    <property type="nucleotide sequence ID" value="NZ_BJYJ01000013.1"/>
</dbReference>
<dbReference type="OrthoDB" id="9816120at2"/>
<comment type="caution">
    <text evidence="3">The sequence shown here is derived from an EMBL/GenBank/DDBJ whole genome shotgun (WGS) entry which is preliminary data.</text>
</comment>
<evidence type="ECO:0000259" key="2">
    <source>
        <dbReference type="Pfam" id="PF18962"/>
    </source>
</evidence>
<protein>
    <recommendedName>
        <fullName evidence="2">Secretion system C-terminal sorting domain-containing protein</fullName>
    </recommendedName>
</protein>
<evidence type="ECO:0000313" key="4">
    <source>
        <dbReference type="Proteomes" id="UP000321863"/>
    </source>
</evidence>
<organism evidence="3 4">
    <name type="scientific">Chryseobacterium hagamense</name>
    <dbReference type="NCBI Taxonomy" id="395935"/>
    <lineage>
        <taxon>Bacteria</taxon>
        <taxon>Pseudomonadati</taxon>
        <taxon>Bacteroidota</taxon>
        <taxon>Flavobacteriia</taxon>
        <taxon>Flavobacteriales</taxon>
        <taxon>Weeksellaceae</taxon>
        <taxon>Chryseobacterium group</taxon>
        <taxon>Chryseobacterium</taxon>
    </lineage>
</organism>
<dbReference type="InterPro" id="IPR026444">
    <property type="entry name" value="Secre_tail"/>
</dbReference>
<dbReference type="EMBL" id="BJYJ01000013">
    <property type="protein sequence ID" value="GEN76673.1"/>
    <property type="molecule type" value="Genomic_DNA"/>
</dbReference>
<reference evidence="3 4" key="1">
    <citation type="submission" date="2019-07" db="EMBL/GenBank/DDBJ databases">
        <title>Whole genome shotgun sequence of Chryseobacterium hagamense NBRC 105253.</title>
        <authorList>
            <person name="Hosoyama A."/>
            <person name="Uohara A."/>
            <person name="Ohji S."/>
            <person name="Ichikawa N."/>
        </authorList>
    </citation>
    <scope>NUCLEOTIDE SEQUENCE [LARGE SCALE GENOMIC DNA]</scope>
    <source>
        <strain evidence="3 4">NBRC 105253</strain>
    </source>
</reference>
<feature type="domain" description="Secretion system C-terminal sorting" evidence="2">
    <location>
        <begin position="63"/>
        <end position="134"/>
    </location>
</feature>
<accession>A0A511YN96</accession>
<evidence type="ECO:0000313" key="3">
    <source>
        <dbReference type="EMBL" id="GEN76673.1"/>
    </source>
</evidence>
<dbReference type="AlphaFoldDB" id="A0A511YN96"/>
<dbReference type="NCBIfam" id="TIGR04183">
    <property type="entry name" value="Por_Secre_tail"/>
    <property type="match status" value="1"/>
</dbReference>
<keyword evidence="1" id="KW-0732">Signal</keyword>
<proteinExistence type="predicted"/>
<keyword evidence="4" id="KW-1185">Reference proteome</keyword>
<dbReference type="Pfam" id="PF18962">
    <property type="entry name" value="Por_Secre_tail"/>
    <property type="match status" value="1"/>
</dbReference>
<evidence type="ECO:0000256" key="1">
    <source>
        <dbReference type="ARBA" id="ARBA00022729"/>
    </source>
</evidence>
<gene>
    <name evidence="3" type="ORF">CHA01nite_24130</name>
</gene>
<sequence>MKIKKSLRPILTGAIGLHFCSISVSGQQTYRVEEIQNIAENFEINTYALYPVVSQAAGLSATVYPNPVDHLLNVKMNGNTGKNLNYRLVDASGKSVAVRNGLPAHFIINMMGMPTGIYILILEDDGLRKSYKIIKK</sequence>
<name>A0A511YN96_9FLAO</name>
<dbReference type="Proteomes" id="UP000321863">
    <property type="component" value="Unassembled WGS sequence"/>
</dbReference>